<protein>
    <submittedName>
        <fullName evidence="1">SprB-like repeat protein</fullName>
    </submittedName>
</protein>
<dbReference type="OrthoDB" id="607469at2"/>
<keyword evidence="2" id="KW-1185">Reference proteome</keyword>
<reference evidence="1 2" key="1">
    <citation type="submission" date="2019-03" db="EMBL/GenBank/DDBJ databases">
        <title>Genomic Encyclopedia of Type Strains, Phase IV (KMG-IV): sequencing the most valuable type-strain genomes for metagenomic binning, comparative biology and taxonomic classification.</title>
        <authorList>
            <person name="Goeker M."/>
        </authorList>
    </citation>
    <scope>NUCLEOTIDE SEQUENCE [LARGE SCALE GENOMIC DNA]</scope>
    <source>
        <strain evidence="1 2">DSM 18792</strain>
    </source>
</reference>
<dbReference type="InterPro" id="IPR047589">
    <property type="entry name" value="DUF11_rpt"/>
</dbReference>
<proteinExistence type="predicted"/>
<dbReference type="Proteomes" id="UP000295455">
    <property type="component" value="Unassembled WGS sequence"/>
</dbReference>
<gene>
    <name evidence="1" type="ORF">EV196_110139</name>
</gene>
<dbReference type="InterPro" id="IPR025667">
    <property type="entry name" value="SprB_repeat"/>
</dbReference>
<dbReference type="Pfam" id="PF13573">
    <property type="entry name" value="SprB"/>
    <property type="match status" value="8"/>
</dbReference>
<accession>A0A4R1RBR4</accession>
<name>A0A4R1RBR4_9FLAO</name>
<organism evidence="1 2">
    <name type="scientific">Mariniflexile fucanivorans</name>
    <dbReference type="NCBI Taxonomy" id="264023"/>
    <lineage>
        <taxon>Bacteria</taxon>
        <taxon>Pseudomonadati</taxon>
        <taxon>Bacteroidota</taxon>
        <taxon>Flavobacteriia</taxon>
        <taxon>Flavobacteriales</taxon>
        <taxon>Flavobacteriaceae</taxon>
        <taxon>Mariniflexile</taxon>
    </lineage>
</organism>
<sequence length="4036" mass="422302">MMKNFTFLKHILSQINILVNLSEKLLSFFKLIAKKIYDLQLYVAFGFLLKFRKATYQLMLCLILLSTATAFSQLAVPFSPRLPGGSIKVKGDIVLIGNSIIKGKGLSDPYNGTGNNNSYEGEYINVASGGDASIFSSSTANLALNTSCKSILYAGLYWASVYPNAVGTNSGQNFVGTARLNDWNQVKFKLPTGGFVDLVADTNTDPVGEEDDIIFDGYDYSNINNSFKDSPIICYKNVTNLLQSLTDADGTYTVANLRATTGRRNGGCAGGWTLVVIYESPTLPSKFISVFDGYAGVQGSTSIDIPVSGFQTLPAPSPVVARIGVSALEGDLGLSGDTFRFKASTSAAFTTISDALSPANNFFNSRITNNGSYITARNPSSQNTLGFDIKNVIIPNPLNGVIPNGASAGDLKLTTSGDGYGAFVTSFAVDIIEPKILLTKVVEDALGNDVGGADVTLGDELNYVIGFQNIGNDDATKFTIRDILPINVIFNYPADLGVLPSGISVQNYNALTREIIFEIDDSVVEINDPVLEIRFKVSVVPSCNMLSDACSNSIDNQAYATYEGVFNPNFTISDDPSINSNSGCILTPKATNFLVGVDDCLFTGTEVLCGATVELTAASGYNTYSWSTSPTGTPVIGTNQSITVSNVGTYYVHNTADAPCLSINQEITVIPFGGIITNPVIPFADEVVICPNDGKQLPNIFLCGANASRDIQTGVSDGSTIIWEKLNEASCAAVYSTDCANENTSCTWTQVGTGPNYTVNTSGQFRITLNYAGGCFNRYYFNSYQNLLNPTVSTQDIICTTPGQITVGGVPSGYEYSIDDINYQPSNILDVSSPNIYTVYIKQVGVTTNPCVFSVPDIQIRQRNFTVSTVVTQPYCNGGKGSVKLAANDVRAQYSYAIYQGATLVNSVGPIDDSDYTFLNLNPGTYTATISTEDGCTETVNFDIINPPLLTATSAITKPLTCTDGEITVYPTGGTAPYFYFVNSTTEFQDVPEIVITSAGTYNITVVDSKNCSTNTTITIDDNPAPIYTINQNNILCYNDNSGSIEFSVTNANGYTLEYSIDNGVTYVSNPVFSNLTIGDYEAILKYSIGVSECFTIAQSITITQPDAALTASSGVSELAGCGPSDEGRVRITNPQGGTPPYEYSFDNQATWVTTNESYVLPGTYTLYIKDANGCVYAMSSITLDPEPVAPTIDVSDPDFNCDGTAGATVTVTNPGSSSFTYNYLLDGVPNTNTADPKTFLDVPDGSHTITVEYVLSSVPTYSNLLYETFGYGDDTTSPGINPTYYCFERQVVATQCKGNPAINDGDYSVTARVVHPFSAWVQPGDHTPATVPATPKGRCLVVNIGATIPKTETLYEKQINDIIPNQPINVEFFAMNLLKTGNTQYDPDLVVALVNSSGIEISSFSTGNIPKTQLWESYPKTPMTLDPGSNTSLKFIVRSNVQQVSGNDVAIDDISVYQLPKSCVTQVEFPFIVDSGKAFTSSSTGSTNATCNGSADGTITISAQNFDIATGFQYSIDNGITWNTQMTSPYTITGLAAGNYNVMVRYETCSFTLPQTISEPTPLQVSVSGTPVTCLAGSTVTATATGGTAAYSYQLLDTATLNLVNVFPSNGILTNVAPGDYTVRVTDANGCTATDIINLVDSVPPTASIATTSDYCYDSTNGATLEVTASGGVAPYEYNINGGPFGSSHIFANLVPGTYTIIVRDAYGCTVTLPAETIAPQLTANTTLTKELDCSASPDAVITGTITGGYAPFTYEVSINGSVYTSLGSTGTPFIYSAGTAGTYQFRITDANSCQSLSNIITVDSITNPTVTATTTNVTCNGASDGTAQLVGLGGSGGYTFSNDNITFGTTSLFTGLSNGSHTFYVKDSKACTSSITINITQPTPLATTANASTFSCSATNTKQSALITIDVPTTGTAPYQYSFNNGASFSSSNTLTVNDNGSDQTFNYVVKDANGCLTTAQTITLIALAPPTDLVFDSAAVTCAATTTTVNITNTIGGVGTLQYETISPSPIIRGKQASNSFANLTPGTYVFRVTDANGCYYSESYTIAPVIPIAITGTKLSDVLCRGDNSGSGTYSVSGNATVGNYTFVLTAGSLGTGTLTPSGNVLTLSNVVAGTYTVEVTDSATQCTANATISITEPTNALTLSETSNINANCFNRAQVTVTASGGTPNYTYAFVQDGASPTGLYASSSSATLDPITNTDWDVWVLDNQGCTTKLDIVVSSDGTPSIDAVPSQCYTGTPIAITLSGTTVGTPTYSIGGAYQTSPNFSINAPGVYNVSIKDGNGCIASRTFELKPELLLDANMTQDLTCIASASIALTPNGGTGTYSTYEVDYNGGGYSTISGSPYTATLDGNYRFRVIDSQGCQAESSIVIVNPVIPITASNSKVDPTCNGDSDGSITLTALTGDAPFRYSIDGGSTFVTSNVFGGLVAGSYNYLVRDNKECDISGTVVLNDPAPIVPNIITNGIQCSPNTPGSFDINIASGGTAPYVYTLYDNSFTQIDTYTEIASASTPVWNFGGLNFGDYYITIVDANGCEYRSNKLRIEPIPYLNLTSAIASASCLTGVDVELNVTGGIPDYTYLIYGQPATSVTTSATSYTFSGLDQGTTYVFEVIDINGCPSYLEITTPLISPIIIDPLVATNVSCFGANNGEITFTVDQYDLSTTDLYYEVRDNLTNTAVIPAINGHLTGFNPGPANGTITGLPAGNYTLFVREFDGTTLCSTTLQFQITQPIQPLASAITAEINANCNSGAQLTLTTTGGTGPYKYAIGAVGFVPVASDFGTSNVLNLDYNIRTNWDIVVEDTNGCQFRIIDKSISLDPSPSVTTPALASNQCFVSSGFTFTAVGASGVTPYVYSINGGASFQASSTFTVNTPGSYTVTIKDANGCTATSPTPTIVYAPLTSIASITKELDCSASPDAIITVTMSGGNGPYTYTVQKGAGVVSAPSAPIVGPTFTYSVALVDVDTYTFEITDANSCTSTTTIGVDPITNPIVTSNKTDVSCNGGFNGTVQLTGSGGSGGYTYSDDNVTFTSTSLFTGLAAGSYTFYIQDSKSCTSNVLVTITEPVLLAGTGALTQGLTCGSGNATQAAEITIAVTPGTGTAPYTYSFDGGVNYTTSDNYFTYTSETVSAFIKDAHGCFAGPIDITVPALNPPTDLDFISPAVTCIAPTTDVTLTTTNGVGTLSYAILSPASEVGNTTGLSTGTFTGLAPDTYMFEVTDANGCTYQESYTVVPVTNITIAGLKLNDVYCFGDNTGAIQFTVSDYVGTYTATLTSGTGTLTQTGNTIDLTGLVVGSYTVEVTDDITGCPATETVIVSEPLSPLTFTATAANVYCTNDESQITVTPSGGTATYTYAAVLSGNPAPALGAYGNNNVVTVDTNSGLDLVWDVYVQDANGCVTSNPITVVLDPMPTVVVPAMAANQCSVSSGFTFTAIGSSGVIPYTYSIGTGFQSSDTFTVSTPGTYYVTIKDANGCEAISPTPVTVYPAIDLIYSITTLPSCAEGDGVISITGSGGSGIYNYSINPSASITQTGNVFSGLSSAVNYVVTIEDATTSCTKDISVMLSTATPVAFTSTSTPVSCNGGNDGGITINLPMSNDNPIYTYEITAPITVAAQTSNSFSGLAAGTYTVLVTSGRGCTLSQDVTVNEPNPIVVSAPIVVDYACSTGTNTTNFATITVNTVTGGSGTYANYEFIKNGNVVQFSNNNLYTESDLTGGNYTINVYDDNGCIGTTTVNIAPYIQLDKINISIDNAITCTNDEDITVSVSTSGGTPTNLEFNVDIIGSTSVYSQTNVTGVFTGLPIGNYIITVANLDTGCSLQRVHYISEPNTFDLTIDSVIDVTCFSASDGSVNVTFIDRVPTPIDNAGLFSYTVSDALGNLVTSGSTANAGPVSITNLVSGTYTISATLTNSPYCSISKNFTITAPTAALAVSETHTEITCVSGNNNGTISATATGGWPGGYEYQLELTSGSIITPFSDVYNFNGLTAGEYLVSVRDSRGCVNSEIVNLAIPAAIGATVTPSTTLLTCFGDTNASITV</sequence>
<dbReference type="RefSeq" id="WP_132219236.1">
    <property type="nucleotide sequence ID" value="NZ_SLUP01000010.1"/>
</dbReference>
<feature type="non-terminal residue" evidence="1">
    <location>
        <position position="4036"/>
    </location>
</feature>
<evidence type="ECO:0000313" key="2">
    <source>
        <dbReference type="Proteomes" id="UP000295455"/>
    </source>
</evidence>
<dbReference type="EMBL" id="SLUP01000010">
    <property type="protein sequence ID" value="TCL63186.1"/>
    <property type="molecule type" value="Genomic_DNA"/>
</dbReference>
<comment type="caution">
    <text evidence="1">The sequence shown here is derived from an EMBL/GenBank/DDBJ whole genome shotgun (WGS) entry which is preliminary data.</text>
</comment>
<evidence type="ECO:0000313" key="1">
    <source>
        <dbReference type="EMBL" id="TCL63186.1"/>
    </source>
</evidence>
<dbReference type="NCBIfam" id="TIGR01451">
    <property type="entry name" value="B_ant_repeat"/>
    <property type="match status" value="1"/>
</dbReference>